<protein>
    <submittedName>
        <fullName evidence="1">Uncharacterized protein</fullName>
    </submittedName>
</protein>
<dbReference type="EMBL" id="JAJJMO010000002">
    <property type="protein sequence ID" value="MCC9074497.1"/>
    <property type="molecule type" value="Genomic_DNA"/>
</dbReference>
<keyword evidence="2" id="KW-1185">Reference proteome</keyword>
<comment type="caution">
    <text evidence="1">The sequence shown here is derived from an EMBL/GenBank/DDBJ whole genome shotgun (WGS) entry which is preliminary data.</text>
</comment>
<dbReference type="Proteomes" id="UP001430919">
    <property type="component" value="Unassembled WGS sequence"/>
</dbReference>
<evidence type="ECO:0000313" key="1">
    <source>
        <dbReference type="EMBL" id="MCC9074497.1"/>
    </source>
</evidence>
<sequence length="63" mass="7238">MRKIKIHSELKKQIATELKTSLQTVHTALCYFNNSAMAVEIRKRAKTLLLKEANKIEEIPANE</sequence>
<gene>
    <name evidence="1" type="ORF">LNQ49_23175</name>
</gene>
<evidence type="ECO:0000313" key="2">
    <source>
        <dbReference type="Proteomes" id="UP001430919"/>
    </source>
</evidence>
<proteinExistence type="predicted"/>
<dbReference type="RefSeq" id="WP_229991373.1">
    <property type="nucleotide sequence ID" value="NZ_JAJJMO010000002.1"/>
</dbReference>
<reference evidence="1" key="1">
    <citation type="submission" date="2021-11" db="EMBL/GenBank/DDBJ databases">
        <title>Description of novel Flavobacterium species.</title>
        <authorList>
            <person name="Saticioglu I.B."/>
            <person name="Ay H."/>
            <person name="Altun S."/>
            <person name="Duman M."/>
        </authorList>
    </citation>
    <scope>NUCLEOTIDE SEQUENCE</scope>
    <source>
        <strain evidence="1">F-65</strain>
    </source>
</reference>
<accession>A0ABS8N0C8</accession>
<name>A0ABS8N0C8_9FLAO</name>
<organism evidence="1 2">
    <name type="scientific">Flavobacterium pisciphilum</name>
    <dbReference type="NCBI Taxonomy" id="2893755"/>
    <lineage>
        <taxon>Bacteria</taxon>
        <taxon>Pseudomonadati</taxon>
        <taxon>Bacteroidota</taxon>
        <taxon>Flavobacteriia</taxon>
        <taxon>Flavobacteriales</taxon>
        <taxon>Flavobacteriaceae</taxon>
        <taxon>Flavobacterium</taxon>
    </lineage>
</organism>